<dbReference type="Gene3D" id="1.10.8.420">
    <property type="entry name" value="RecR Domain 1"/>
    <property type="match status" value="1"/>
</dbReference>
<evidence type="ECO:0000256" key="3">
    <source>
        <dbReference type="ARBA" id="ARBA00022771"/>
    </source>
</evidence>
<reference evidence="9 10" key="1">
    <citation type="submission" date="2022-03" db="EMBL/GenBank/DDBJ databases">
        <title>Novel taxa within the pig intestine.</title>
        <authorList>
            <person name="Wylensek D."/>
            <person name="Bishof K."/>
            <person name="Afrizal A."/>
            <person name="Clavel T."/>
        </authorList>
    </citation>
    <scope>NUCLEOTIDE SEQUENCE [LARGE SCALE GENOMIC DNA]</scope>
    <source>
        <strain evidence="9 10">CLA-KB-P66</strain>
    </source>
</reference>
<feature type="domain" description="Toprim" evidence="8">
    <location>
        <begin position="79"/>
        <end position="175"/>
    </location>
</feature>
<dbReference type="InterPro" id="IPR023627">
    <property type="entry name" value="Rcmb_RecR"/>
</dbReference>
<evidence type="ECO:0000256" key="6">
    <source>
        <dbReference type="ARBA" id="ARBA00023204"/>
    </source>
</evidence>
<comment type="caution">
    <text evidence="7">Lacks conserved residue(s) required for the propagation of feature annotation.</text>
</comment>
<dbReference type="Gene3D" id="3.40.1360.10">
    <property type="match status" value="1"/>
</dbReference>
<name>A0ABU4WJ22_9BACT</name>
<dbReference type="SUPFAM" id="SSF111304">
    <property type="entry name" value="Recombination protein RecR"/>
    <property type="match status" value="1"/>
</dbReference>
<comment type="similarity">
    <text evidence="7">Belongs to the RecR family.</text>
</comment>
<keyword evidence="10" id="KW-1185">Reference proteome</keyword>
<gene>
    <name evidence="7 9" type="primary">recR</name>
    <name evidence="9" type="ORF">MOX91_07600</name>
</gene>
<dbReference type="Proteomes" id="UP001275932">
    <property type="component" value="Unassembled WGS sequence"/>
</dbReference>
<comment type="function">
    <text evidence="7">May play a role in DNA repair. It seems to be involved in an RecBC-independent recombinational process of DNA repair. It may act with RecF and RecO.</text>
</comment>
<evidence type="ECO:0000313" key="9">
    <source>
        <dbReference type="EMBL" id="MDX8416036.1"/>
    </source>
</evidence>
<dbReference type="NCBIfam" id="TIGR00615">
    <property type="entry name" value="recR"/>
    <property type="match status" value="1"/>
</dbReference>
<proteinExistence type="inferred from homology"/>
<comment type="caution">
    <text evidence="9">The sequence shown here is derived from an EMBL/GenBank/DDBJ whole genome shotgun (WGS) entry which is preliminary data.</text>
</comment>
<keyword evidence="3 7" id="KW-0863">Zinc-finger</keyword>
<protein>
    <recommendedName>
        <fullName evidence="7">Recombination protein RecR</fullName>
    </recommendedName>
</protein>
<dbReference type="EMBL" id="JALBUT010000008">
    <property type="protein sequence ID" value="MDX8416036.1"/>
    <property type="molecule type" value="Genomic_DNA"/>
</dbReference>
<dbReference type="PROSITE" id="PS50880">
    <property type="entry name" value="TOPRIM"/>
    <property type="match status" value="1"/>
</dbReference>
<evidence type="ECO:0000256" key="4">
    <source>
        <dbReference type="ARBA" id="ARBA00022833"/>
    </source>
</evidence>
<organism evidence="9 10">
    <name type="scientific">Intestinicryptomonas porci</name>
    <dbReference type="NCBI Taxonomy" id="2926320"/>
    <lineage>
        <taxon>Bacteria</taxon>
        <taxon>Pseudomonadati</taxon>
        <taxon>Verrucomicrobiota</taxon>
        <taxon>Opitutia</taxon>
        <taxon>Opitutales</taxon>
        <taxon>Intestinicryptomonaceae</taxon>
        <taxon>Intestinicryptomonas</taxon>
    </lineage>
</organism>
<dbReference type="HAMAP" id="MF_00017">
    <property type="entry name" value="RecR"/>
    <property type="match status" value="1"/>
</dbReference>
<dbReference type="InterPro" id="IPR000093">
    <property type="entry name" value="DNA_Rcmb_RecR"/>
</dbReference>
<evidence type="ECO:0000256" key="5">
    <source>
        <dbReference type="ARBA" id="ARBA00023172"/>
    </source>
</evidence>
<dbReference type="CDD" id="cd01025">
    <property type="entry name" value="TOPRIM_recR"/>
    <property type="match status" value="1"/>
</dbReference>
<evidence type="ECO:0000256" key="2">
    <source>
        <dbReference type="ARBA" id="ARBA00022763"/>
    </source>
</evidence>
<dbReference type="PANTHER" id="PTHR30446:SF0">
    <property type="entry name" value="RECOMBINATION PROTEIN RECR"/>
    <property type="match status" value="1"/>
</dbReference>
<sequence>MNKAFESLCASFARLPGMGRKSAERAALHLAFADRKQAEILIENLRRALDVLTPCPKCCGISENNALCEICSDSSRNLSSVCLVETAADMAAIEKSGAWRGSYHVLGGKISPIKNITPNDLNFKVLEERAQRGEISEIVLALSNDMEGEATCHYISKAIAEKFGISLSRIGFGLPNGSQLGFADTGTIKSALASRKVF</sequence>
<dbReference type="PANTHER" id="PTHR30446">
    <property type="entry name" value="RECOMBINATION PROTEIN RECR"/>
    <property type="match status" value="1"/>
</dbReference>
<dbReference type="Pfam" id="PF13662">
    <property type="entry name" value="Toprim_4"/>
    <property type="match status" value="1"/>
</dbReference>
<dbReference type="RefSeq" id="WP_370397489.1">
    <property type="nucleotide sequence ID" value="NZ_JALBUT010000008.1"/>
</dbReference>
<keyword evidence="4 7" id="KW-0862">Zinc</keyword>
<dbReference type="Pfam" id="PF21176">
    <property type="entry name" value="RecR_HhH"/>
    <property type="match status" value="1"/>
</dbReference>
<dbReference type="InterPro" id="IPR006171">
    <property type="entry name" value="TOPRIM_dom"/>
</dbReference>
<keyword evidence="2 7" id="KW-0227">DNA damage</keyword>
<keyword evidence="5 7" id="KW-0233">DNA recombination</keyword>
<evidence type="ECO:0000259" key="8">
    <source>
        <dbReference type="PROSITE" id="PS50880"/>
    </source>
</evidence>
<evidence type="ECO:0000313" key="10">
    <source>
        <dbReference type="Proteomes" id="UP001275932"/>
    </source>
</evidence>
<keyword evidence="6 7" id="KW-0234">DNA repair</keyword>
<keyword evidence="1 7" id="KW-0479">Metal-binding</keyword>
<evidence type="ECO:0000256" key="7">
    <source>
        <dbReference type="HAMAP-Rule" id="MF_00017"/>
    </source>
</evidence>
<evidence type="ECO:0000256" key="1">
    <source>
        <dbReference type="ARBA" id="ARBA00022723"/>
    </source>
</evidence>
<dbReference type="SMART" id="SM00493">
    <property type="entry name" value="TOPRIM"/>
    <property type="match status" value="1"/>
</dbReference>
<dbReference type="InterPro" id="IPR034137">
    <property type="entry name" value="TOPRIM_RecR"/>
</dbReference>
<accession>A0ABU4WJ22</accession>